<feature type="region of interest" description="Disordered" evidence="1">
    <location>
        <begin position="62"/>
        <end position="88"/>
    </location>
</feature>
<gene>
    <name evidence="3" type="ORF">PILCRDRAFT_14277</name>
</gene>
<evidence type="ECO:0000313" key="3">
    <source>
        <dbReference type="EMBL" id="KIM74613.1"/>
    </source>
</evidence>
<proteinExistence type="predicted"/>
<dbReference type="Proteomes" id="UP000054166">
    <property type="component" value="Unassembled WGS sequence"/>
</dbReference>
<dbReference type="InParanoid" id="A0A0C3AL63"/>
<evidence type="ECO:0000256" key="1">
    <source>
        <dbReference type="SAM" id="MobiDB-lite"/>
    </source>
</evidence>
<dbReference type="SUPFAM" id="SSF48452">
    <property type="entry name" value="TPR-like"/>
    <property type="match status" value="1"/>
</dbReference>
<reference evidence="4" key="2">
    <citation type="submission" date="2015-01" db="EMBL/GenBank/DDBJ databases">
        <title>Evolutionary Origins and Diversification of the Mycorrhizal Mutualists.</title>
        <authorList>
            <consortium name="DOE Joint Genome Institute"/>
            <consortium name="Mycorrhizal Genomics Consortium"/>
            <person name="Kohler A."/>
            <person name="Kuo A."/>
            <person name="Nagy L.G."/>
            <person name="Floudas D."/>
            <person name="Copeland A."/>
            <person name="Barry K.W."/>
            <person name="Cichocki N."/>
            <person name="Veneault-Fourrey C."/>
            <person name="LaButti K."/>
            <person name="Lindquist E.A."/>
            <person name="Lipzen A."/>
            <person name="Lundell T."/>
            <person name="Morin E."/>
            <person name="Murat C."/>
            <person name="Riley R."/>
            <person name="Ohm R."/>
            <person name="Sun H."/>
            <person name="Tunlid A."/>
            <person name="Henrissat B."/>
            <person name="Grigoriev I.V."/>
            <person name="Hibbett D.S."/>
            <person name="Martin F."/>
        </authorList>
    </citation>
    <scope>NUCLEOTIDE SEQUENCE [LARGE SCALE GENOMIC DNA]</scope>
    <source>
        <strain evidence="4">F 1598</strain>
    </source>
</reference>
<dbReference type="PANTHER" id="PTHR19959:SF119">
    <property type="entry name" value="FUNGAL LIPASE-LIKE DOMAIN-CONTAINING PROTEIN"/>
    <property type="match status" value="1"/>
</dbReference>
<dbReference type="PANTHER" id="PTHR19959">
    <property type="entry name" value="KINESIN LIGHT CHAIN"/>
    <property type="match status" value="1"/>
</dbReference>
<dbReference type="OrthoDB" id="9991317at2759"/>
<dbReference type="Gene3D" id="1.25.40.10">
    <property type="entry name" value="Tetratricopeptide repeat domain"/>
    <property type="match status" value="2"/>
</dbReference>
<evidence type="ECO:0000313" key="4">
    <source>
        <dbReference type="Proteomes" id="UP000054166"/>
    </source>
</evidence>
<protein>
    <recommendedName>
        <fullName evidence="2">CHAT domain-containing protein</fullName>
    </recommendedName>
</protein>
<evidence type="ECO:0000259" key="2">
    <source>
        <dbReference type="Pfam" id="PF12770"/>
    </source>
</evidence>
<dbReference type="InterPro" id="IPR011990">
    <property type="entry name" value="TPR-like_helical_dom_sf"/>
</dbReference>
<name>A0A0C3AL63_PILCF</name>
<feature type="domain" description="CHAT" evidence="2">
    <location>
        <begin position="1073"/>
        <end position="1335"/>
    </location>
</feature>
<dbReference type="STRING" id="765440.A0A0C3AL63"/>
<keyword evidence="4" id="KW-1185">Reference proteome</keyword>
<dbReference type="Pfam" id="PF12770">
    <property type="entry name" value="CHAT"/>
    <property type="match status" value="1"/>
</dbReference>
<feature type="region of interest" description="Disordered" evidence="1">
    <location>
        <begin position="1"/>
        <end position="46"/>
    </location>
</feature>
<dbReference type="SUPFAM" id="SSF81901">
    <property type="entry name" value="HCP-like"/>
    <property type="match status" value="1"/>
</dbReference>
<dbReference type="HOGENOM" id="CLU_001305_0_1_1"/>
<organism evidence="3 4">
    <name type="scientific">Piloderma croceum (strain F 1598)</name>
    <dbReference type="NCBI Taxonomy" id="765440"/>
    <lineage>
        <taxon>Eukaryota</taxon>
        <taxon>Fungi</taxon>
        <taxon>Dikarya</taxon>
        <taxon>Basidiomycota</taxon>
        <taxon>Agaricomycotina</taxon>
        <taxon>Agaricomycetes</taxon>
        <taxon>Agaricomycetidae</taxon>
        <taxon>Atheliales</taxon>
        <taxon>Atheliaceae</taxon>
        <taxon>Piloderma</taxon>
    </lineage>
</organism>
<dbReference type="EMBL" id="KN833058">
    <property type="protein sequence ID" value="KIM74613.1"/>
    <property type="molecule type" value="Genomic_DNA"/>
</dbReference>
<feature type="compositionally biased region" description="Polar residues" evidence="1">
    <location>
        <begin position="24"/>
        <end position="46"/>
    </location>
</feature>
<sequence length="1336" mass="149270">MAEVPTQLTSDDLGGTDVTEQPLGRNTSSPTPATLPQESTDEISTQPVTVHNGELLVVKQHTSTNSTLQNPPVHVTERDAATGEDGDESSQLYDFALSLFEECKNAALLSDIDTAIYLFREAFDQLSAPHPLRSRSLKDLAGALVTRFYLSREPEDLDQASPLYVEIERTWNDVFVEAKGQTQLDNDPPTEYDSRLTSELSDLAKSILTNFNQAPQLSNLDTVAMLHREALLLRHSPHQQRPLSLRGLATTLYTRFRRTDDRRNLNEAISLLREAAQASFESSAYRMDILDDLFAALATRFDKTGQLVDLRNAIEQRAYQTLSFAESRFKQFLRSGQITDLEASVSSYRKGYALLPVHHPNRLHAFDELAMALMKRFEQLGQRQDLDEAILMLREALEQRPVPHPDRPGSLTRLGDGLLIKFQHSNKLDDLDEATLFDREALQLRPAPHPNRSKALQSLGSALILRYKRLGQREDLTEAISLNREALGLRSMTHFDRLIRLGNLAISLKIKFGQEGRLEDLDEAVLLHREAVVLTPAPHPDRSLTLFNLADALHVRFAQSRRWADLDEAMLLHREVLELRPAPHPGRFKSLDNLGVILRILFQTSGQREDIALSLSLHREALELQPATHPLRPFCLQDLAVALWARFEKFGLQEDIDDSISVHRNALQLLPTSHPSRSSSLNNLASALGSRFNLTGQRHDLDAAINTYNECLSAFGSGHPLTCGISYNLGITLADAYSHTREAEYLDKAIAAFQVSVACESAPISRRYTAARTWATHADNSHHESALDAYHAAIEFLPRLATLGLDLQSRQRILVSWRDGLARDAAACALRFGRPDRAVELLEGGRTVFWAQALQLHKPTMDLRDTAPELEEQLRRISIALEQGSFRDASTSPSHTMQKVMSMEQETSHFRRLNDKWLATLEQVRRLSGFQDFLRPSRLSTLQCAANNGPIVILNASQTGCNALILTSTGVQHTIPFPDLNFTLLTKLVKLLRYAIGYGGSRDAPLLESNRELVEDILQQMPFISDTLQLRLPSERHLGRISTTSSQPDEVFRFVLGVLWVSVSKPIIGMLELKKSDMPPNLWWCPTGPFSFLPIHAAGIYLTEMTETISDYVVSSYTPTISSLLGDTPPSTTSFNMMVVIQPDTPGQKSLPYTLDELRKIEAHVPNNHMIKLVHGSVNEVISHLPTASVIHFACHGQQNRRNPLECALLLQDGPLKVSQIMQQPMSNASLAFLSACETAMGDENFPDEVFHLGATLLFTGFRGVVATMWSIADPDGPNVADTFYAELFKPDGSTKTDGFHPDTTQAARALHIAVTKLRSENVSFIRWVPFIHIGR</sequence>
<accession>A0A0C3AL63</accession>
<dbReference type="InterPro" id="IPR024983">
    <property type="entry name" value="CHAT_dom"/>
</dbReference>
<feature type="compositionally biased region" description="Polar residues" evidence="1">
    <location>
        <begin position="1"/>
        <end position="10"/>
    </location>
</feature>
<reference evidence="3 4" key="1">
    <citation type="submission" date="2014-04" db="EMBL/GenBank/DDBJ databases">
        <authorList>
            <consortium name="DOE Joint Genome Institute"/>
            <person name="Kuo A."/>
            <person name="Tarkka M."/>
            <person name="Buscot F."/>
            <person name="Kohler A."/>
            <person name="Nagy L.G."/>
            <person name="Floudas D."/>
            <person name="Copeland A."/>
            <person name="Barry K.W."/>
            <person name="Cichocki N."/>
            <person name="Veneault-Fourrey C."/>
            <person name="LaButti K."/>
            <person name="Lindquist E.A."/>
            <person name="Lipzen A."/>
            <person name="Lundell T."/>
            <person name="Morin E."/>
            <person name="Murat C."/>
            <person name="Sun H."/>
            <person name="Tunlid A."/>
            <person name="Henrissat B."/>
            <person name="Grigoriev I.V."/>
            <person name="Hibbett D.S."/>
            <person name="Martin F."/>
            <person name="Nordberg H.P."/>
            <person name="Cantor M.N."/>
            <person name="Hua S.X."/>
        </authorList>
    </citation>
    <scope>NUCLEOTIDE SEQUENCE [LARGE SCALE GENOMIC DNA]</scope>
    <source>
        <strain evidence="3 4">F 1598</strain>
    </source>
</reference>